<feature type="domain" description="Dihydroprymidine dehydrogenase" evidence="6">
    <location>
        <begin position="23"/>
        <end position="130"/>
    </location>
</feature>
<keyword evidence="1" id="KW-0028">Amino-acid biosynthesis</keyword>
<dbReference type="AlphaFoldDB" id="A0A286FFL3"/>
<accession>A0A286FFL3</accession>
<evidence type="ECO:0000256" key="4">
    <source>
        <dbReference type="ARBA" id="ARBA00029440"/>
    </source>
</evidence>
<evidence type="ECO:0000313" key="7">
    <source>
        <dbReference type="EMBL" id="SOD81769.1"/>
    </source>
</evidence>
<evidence type="ECO:0000256" key="2">
    <source>
        <dbReference type="ARBA" id="ARBA00023002"/>
    </source>
</evidence>
<dbReference type="InterPro" id="IPR006005">
    <property type="entry name" value="Glut_synth_ssu1"/>
</dbReference>
<protein>
    <submittedName>
        <fullName evidence="7">Glutamate synthase (NADH) small subunit</fullName>
    </submittedName>
</protein>
<dbReference type="Proteomes" id="UP000219452">
    <property type="component" value="Unassembled WGS sequence"/>
</dbReference>
<dbReference type="Gene3D" id="3.50.50.60">
    <property type="entry name" value="FAD/NAD(P)-binding domain"/>
    <property type="match status" value="2"/>
</dbReference>
<evidence type="ECO:0000256" key="1">
    <source>
        <dbReference type="ARBA" id="ARBA00022605"/>
    </source>
</evidence>
<keyword evidence="8" id="KW-1185">Reference proteome</keyword>
<keyword evidence="3" id="KW-0314">Glutamate biosynthesis</keyword>
<feature type="domain" description="FAD/NAD(P)-binding" evidence="5">
    <location>
        <begin position="145"/>
        <end position="468"/>
    </location>
</feature>
<organism evidence="7 8">
    <name type="scientific">Spirosoma fluviale</name>
    <dbReference type="NCBI Taxonomy" id="1597977"/>
    <lineage>
        <taxon>Bacteria</taxon>
        <taxon>Pseudomonadati</taxon>
        <taxon>Bacteroidota</taxon>
        <taxon>Cytophagia</taxon>
        <taxon>Cytophagales</taxon>
        <taxon>Cytophagaceae</taxon>
        <taxon>Spirosoma</taxon>
    </lineage>
</organism>
<dbReference type="GO" id="GO:0016639">
    <property type="term" value="F:oxidoreductase activity, acting on the CH-NH2 group of donors, NAD or NADP as acceptor"/>
    <property type="evidence" value="ECO:0007669"/>
    <property type="project" value="InterPro"/>
</dbReference>
<dbReference type="Gene3D" id="1.10.1060.10">
    <property type="entry name" value="Alpha-helical ferredoxin"/>
    <property type="match status" value="1"/>
</dbReference>
<reference evidence="8" key="1">
    <citation type="submission" date="2017-09" db="EMBL/GenBank/DDBJ databases">
        <authorList>
            <person name="Varghese N."/>
            <person name="Submissions S."/>
        </authorList>
    </citation>
    <scope>NUCLEOTIDE SEQUENCE [LARGE SCALE GENOMIC DNA]</scope>
    <source>
        <strain evidence="8">DSM 29961</strain>
    </source>
</reference>
<dbReference type="SUPFAM" id="SSF51971">
    <property type="entry name" value="Nucleotide-binding domain"/>
    <property type="match status" value="2"/>
</dbReference>
<comment type="pathway">
    <text evidence="4">Amino-acid biosynthesis.</text>
</comment>
<dbReference type="PANTHER" id="PTHR43100:SF1">
    <property type="entry name" value="GLUTAMATE SYNTHASE [NADPH] SMALL CHAIN"/>
    <property type="match status" value="1"/>
</dbReference>
<dbReference type="NCBIfam" id="TIGR01317">
    <property type="entry name" value="GOGAT_sm_gam"/>
    <property type="match status" value="1"/>
</dbReference>
<dbReference type="PANTHER" id="PTHR43100">
    <property type="entry name" value="GLUTAMATE SYNTHASE [NADPH] SMALL CHAIN"/>
    <property type="match status" value="1"/>
</dbReference>
<dbReference type="Pfam" id="PF14691">
    <property type="entry name" value="Fer4_20"/>
    <property type="match status" value="1"/>
</dbReference>
<sequence length="496" mass="54372">MGKPTGFLEFTRELPKKRDPQERIHDYKEIEVPFSEQDSQRQAARCMDCGTPFCHSGCPLGNIIPEFNDAVYEQNWAYAYEILSSTNNFPEFTGRICPAPCEASCVLGINKPPVAIEFIEKSIAEVAFAQGYVTPKPPKERTGKQIAVIGSGPAGLAAAAQLNKAGHTVTVFERADQIGGLLRYGIPDFKLEKWTIDRRLAVMEAEGITFKTGVNVGVDIKANALLDQFDLVMLTGGSTVPRDLPIPGRNLKGIYPAMEFLSQQNKRNASLPVEVDHQGAKYGDGELLATNKNVVVIGGGDTGSDCVGTSNRHGAASVTQIELMPMPPKDRAENTPWPNWPMMLRTSTSHEEGCDRHWSINTKEFIGDENGNLKAMRIVDLTWKNENGRMQMVELPGSERDIPCELALLAAGFLHPQHNGLLDDLGVEYDERGNVKATNYQSTVNPKVFAAGDMRRGQSLVVWAISEGREAARAADCYLMGETMLEAKAVSMIAVE</sequence>
<dbReference type="GO" id="GO:0051536">
    <property type="term" value="F:iron-sulfur cluster binding"/>
    <property type="evidence" value="ECO:0007669"/>
    <property type="project" value="InterPro"/>
</dbReference>
<keyword evidence="2" id="KW-0560">Oxidoreductase</keyword>
<gene>
    <name evidence="7" type="ORF">SAMN06269250_1906</name>
</gene>
<dbReference type="EMBL" id="OCNH01000001">
    <property type="protein sequence ID" value="SOD81769.1"/>
    <property type="molecule type" value="Genomic_DNA"/>
</dbReference>
<evidence type="ECO:0000259" key="5">
    <source>
        <dbReference type="Pfam" id="PF07992"/>
    </source>
</evidence>
<dbReference type="Gene3D" id="3.40.50.720">
    <property type="entry name" value="NAD(P)-binding Rossmann-like Domain"/>
    <property type="match status" value="1"/>
</dbReference>
<proteinExistence type="predicted"/>
<dbReference type="InterPro" id="IPR036188">
    <property type="entry name" value="FAD/NAD-bd_sf"/>
</dbReference>
<dbReference type="Pfam" id="PF07992">
    <property type="entry name" value="Pyr_redox_2"/>
    <property type="match status" value="1"/>
</dbReference>
<dbReference type="InterPro" id="IPR009051">
    <property type="entry name" value="Helical_ferredxn"/>
</dbReference>
<evidence type="ECO:0000313" key="8">
    <source>
        <dbReference type="Proteomes" id="UP000219452"/>
    </source>
</evidence>
<dbReference type="OrthoDB" id="9803192at2"/>
<dbReference type="InterPro" id="IPR028261">
    <property type="entry name" value="DPD_II"/>
</dbReference>
<dbReference type="InterPro" id="IPR023753">
    <property type="entry name" value="FAD/NAD-binding_dom"/>
</dbReference>
<evidence type="ECO:0000259" key="6">
    <source>
        <dbReference type="Pfam" id="PF14691"/>
    </source>
</evidence>
<dbReference type="GO" id="GO:0006537">
    <property type="term" value="P:glutamate biosynthetic process"/>
    <property type="evidence" value="ECO:0007669"/>
    <property type="project" value="UniProtKB-KW"/>
</dbReference>
<dbReference type="SUPFAM" id="SSF46548">
    <property type="entry name" value="alpha-helical ferredoxin"/>
    <property type="match status" value="1"/>
</dbReference>
<evidence type="ECO:0000256" key="3">
    <source>
        <dbReference type="ARBA" id="ARBA00023164"/>
    </source>
</evidence>
<dbReference type="PRINTS" id="PR00419">
    <property type="entry name" value="ADXRDTASE"/>
</dbReference>
<dbReference type="RefSeq" id="WP_097126057.1">
    <property type="nucleotide sequence ID" value="NZ_OCNH01000001.1"/>
</dbReference>
<dbReference type="InterPro" id="IPR051394">
    <property type="entry name" value="Glutamate_Synthase"/>
</dbReference>
<name>A0A286FFL3_9BACT</name>